<gene>
    <name evidence="1" type="ORF">AXW67_07180</name>
</gene>
<accession>A0A176ZB70</accession>
<dbReference type="EMBL" id="LSEF01000040">
    <property type="protein sequence ID" value="OAF17891.1"/>
    <property type="molecule type" value="Genomic_DNA"/>
</dbReference>
<evidence type="ECO:0000313" key="2">
    <source>
        <dbReference type="Proteomes" id="UP000077173"/>
    </source>
</evidence>
<evidence type="ECO:0000313" key="1">
    <source>
        <dbReference type="EMBL" id="OAF17891.1"/>
    </source>
</evidence>
<sequence length="70" mass="7934">MKFDEQERGVLRRAGFSVADDHEAAYLEGLVVIGAHDDETLWLTITLRNDYRVVCALPRDETIVAITEND</sequence>
<organism evidence="1 2">
    <name type="scientific">Bradyrhizobium neotropicale</name>
    <dbReference type="NCBI Taxonomy" id="1497615"/>
    <lineage>
        <taxon>Bacteria</taxon>
        <taxon>Pseudomonadati</taxon>
        <taxon>Pseudomonadota</taxon>
        <taxon>Alphaproteobacteria</taxon>
        <taxon>Hyphomicrobiales</taxon>
        <taxon>Nitrobacteraceae</taxon>
        <taxon>Bradyrhizobium</taxon>
    </lineage>
</organism>
<dbReference type="GeneID" id="32587196"/>
<reference evidence="1 2" key="1">
    <citation type="submission" date="2016-02" db="EMBL/GenBank/DDBJ databases">
        <title>Draft genome sequence of the strain BR 10247T Bradyrhizobium neotropicale isolated from nodules of Centrolobium paraense.</title>
        <authorList>
            <person name="Simoes-Araujo J.L."/>
            <person name="Barauna A.C."/>
            <person name="Silva K."/>
            <person name="Zilli J.E."/>
        </authorList>
    </citation>
    <scope>NUCLEOTIDE SEQUENCE [LARGE SCALE GENOMIC DNA]</scope>
    <source>
        <strain evidence="1 2">BR 10247</strain>
    </source>
</reference>
<protein>
    <submittedName>
        <fullName evidence="1">Uncharacterized protein</fullName>
    </submittedName>
</protein>
<name>A0A176ZB70_9BRAD</name>
<dbReference type="Proteomes" id="UP000077173">
    <property type="component" value="Unassembled WGS sequence"/>
</dbReference>
<proteinExistence type="predicted"/>
<keyword evidence="2" id="KW-1185">Reference proteome</keyword>
<dbReference type="AlphaFoldDB" id="A0A176ZB70"/>
<dbReference type="RefSeq" id="WP_027550555.1">
    <property type="nucleotide sequence ID" value="NZ_LSEF01000040.1"/>
</dbReference>
<comment type="caution">
    <text evidence="1">The sequence shown here is derived from an EMBL/GenBank/DDBJ whole genome shotgun (WGS) entry which is preliminary data.</text>
</comment>